<dbReference type="GO" id="GO:0005509">
    <property type="term" value="F:calcium ion binding"/>
    <property type="evidence" value="ECO:0007669"/>
    <property type="project" value="InterPro"/>
</dbReference>
<sequence length="490" mass="53888">FGTMAHEIGHAMGFWHEHARPDRDDHIKVVYNQISSTKQSQFSKQNWVNTKSYGVDYDVGSVMHYHSKSFTKAGQLTIKTINPLYQRTIGQRVALSFADVKVANMAYCAGKCPQPSSLLKPCLHGGYQDPKACDRCRCPDGLAGTYCDQVAPPKIAECGGEVIAESMNTVHSQSIESPGYNLGQYDNGQECSWLIKAPAGSRVVLYFVDTFRVFITASSNGKSCFHWVEVKYKNNKEQTGPRFCGYSTPSERVESEGSEMLVLLRANHTVSRYKRFGFKARFYAEPIDECANAPCGNGSTCIDDINDYTCECLEGFTGKNCDEQIEVDICAARCLNGGTCTITDSGDGFECTCTPGFTGTTCEIAMPTPAAELETTPGQRDGRCPEESVQLPGGKCEVAVISEWSSWSECSSNCGGCGLRYRSRRITTSLFGKVNTESKPCNIQRCAETNDCASRRICDAFPHTEQCKRPCPRCCQGFHEDSSGNCILTL</sequence>
<evidence type="ECO:0000256" key="6">
    <source>
        <dbReference type="ARBA" id="ARBA00022801"/>
    </source>
</evidence>
<dbReference type="GO" id="GO:0018996">
    <property type="term" value="P:molting cycle, collagen and cuticulin-based cuticle"/>
    <property type="evidence" value="ECO:0007669"/>
    <property type="project" value="InterPro"/>
</dbReference>
<dbReference type="PROSITE" id="PS50026">
    <property type="entry name" value="EGF_3"/>
    <property type="match status" value="2"/>
</dbReference>
<gene>
    <name evidence="14" type="ORF">OFUS_LOCUS545</name>
</gene>
<dbReference type="Pfam" id="PF00431">
    <property type="entry name" value="CUB"/>
    <property type="match status" value="1"/>
</dbReference>
<dbReference type="SUPFAM" id="SSF57196">
    <property type="entry name" value="EGF/Laminin"/>
    <property type="match status" value="2"/>
</dbReference>
<dbReference type="OrthoDB" id="6156706at2759"/>
<dbReference type="InterPro" id="IPR001881">
    <property type="entry name" value="EGF-like_Ca-bd_dom"/>
</dbReference>
<evidence type="ECO:0000256" key="2">
    <source>
        <dbReference type="ARBA" id="ARBA00022670"/>
    </source>
</evidence>
<dbReference type="GO" id="GO:0008270">
    <property type="term" value="F:zinc ion binding"/>
    <property type="evidence" value="ECO:0007669"/>
    <property type="project" value="UniProtKB-UniRule"/>
</dbReference>
<dbReference type="SUPFAM" id="SSF82895">
    <property type="entry name" value="TSP-1 type 1 repeat"/>
    <property type="match status" value="1"/>
</dbReference>
<comment type="cofactor">
    <cofactor evidence="12 13">
        <name>Zn(2+)</name>
        <dbReference type="ChEBI" id="CHEBI:29105"/>
    </cofactor>
    <text evidence="12 13">Binds 1 zinc ion per subunit.</text>
</comment>
<dbReference type="InterPro" id="IPR000742">
    <property type="entry name" value="EGF"/>
</dbReference>
<dbReference type="Gene3D" id="3.40.390.10">
    <property type="entry name" value="Collagenase (Catalytic Domain)"/>
    <property type="match status" value="1"/>
</dbReference>
<dbReference type="SMART" id="SM00209">
    <property type="entry name" value="TSP1"/>
    <property type="match status" value="1"/>
</dbReference>
<feature type="non-terminal residue" evidence="14">
    <location>
        <position position="490"/>
    </location>
</feature>
<keyword evidence="4" id="KW-0732">Signal</keyword>
<comment type="caution">
    <text evidence="14">The sequence shown here is derived from an EMBL/GenBank/DDBJ whole genome shotgun (WGS) entry which is preliminary data.</text>
</comment>
<name>A0A8J1USM3_OWEFU</name>
<keyword evidence="5" id="KW-0677">Repeat</keyword>
<feature type="binding site" evidence="12">
    <location>
        <position position="16"/>
    </location>
    <ligand>
        <name>Zn(2+)</name>
        <dbReference type="ChEBI" id="CHEBI:29105"/>
        <note>catalytic</note>
    </ligand>
</feature>
<dbReference type="InterPro" id="IPR000884">
    <property type="entry name" value="TSP1_rpt"/>
</dbReference>
<dbReference type="PROSITE" id="PS00022">
    <property type="entry name" value="EGF_1"/>
    <property type="match status" value="2"/>
</dbReference>
<dbReference type="Gene3D" id="2.20.100.10">
    <property type="entry name" value="Thrombospondin type-1 (TSP1) repeat"/>
    <property type="match status" value="1"/>
</dbReference>
<dbReference type="PROSITE" id="PS51864">
    <property type="entry name" value="ASTACIN"/>
    <property type="match status" value="1"/>
</dbReference>
<dbReference type="GO" id="GO:0004222">
    <property type="term" value="F:metalloendopeptidase activity"/>
    <property type="evidence" value="ECO:0007669"/>
    <property type="project" value="UniProtKB-UniRule"/>
</dbReference>
<dbReference type="Gene3D" id="2.10.25.10">
    <property type="entry name" value="Laminin"/>
    <property type="match status" value="2"/>
</dbReference>
<protein>
    <recommendedName>
        <fullName evidence="13">Metalloendopeptidase</fullName>
        <ecNumber evidence="13">3.4.24.-</ecNumber>
    </recommendedName>
</protein>
<dbReference type="InterPro" id="IPR035914">
    <property type="entry name" value="Sperma_CUB_dom_sf"/>
</dbReference>
<proteinExistence type="predicted"/>
<keyword evidence="3 12" id="KW-0479">Metal-binding</keyword>
<evidence type="ECO:0000256" key="9">
    <source>
        <dbReference type="ARBA" id="ARBA00023157"/>
    </source>
</evidence>
<keyword evidence="1 11" id="KW-0245">EGF-like domain</keyword>
<dbReference type="Proteomes" id="UP000749559">
    <property type="component" value="Unassembled WGS sequence"/>
</dbReference>
<dbReference type="SMART" id="SM00181">
    <property type="entry name" value="EGF"/>
    <property type="match status" value="3"/>
</dbReference>
<evidence type="ECO:0000256" key="5">
    <source>
        <dbReference type="ARBA" id="ARBA00022737"/>
    </source>
</evidence>
<dbReference type="PRINTS" id="PR00010">
    <property type="entry name" value="EGFBLOOD"/>
</dbReference>
<dbReference type="EC" id="3.4.24.-" evidence="13"/>
<keyword evidence="2 12" id="KW-0645">Protease</keyword>
<dbReference type="Gene3D" id="2.60.120.290">
    <property type="entry name" value="Spermadhesin, CUB domain"/>
    <property type="match status" value="1"/>
</dbReference>
<dbReference type="SMART" id="SM00179">
    <property type="entry name" value="EGF_CA"/>
    <property type="match status" value="2"/>
</dbReference>
<dbReference type="PANTHER" id="PTHR10127">
    <property type="entry name" value="DISCOIDIN, CUB, EGF, LAMININ , AND ZINC METALLOPROTEASE DOMAIN CONTAINING"/>
    <property type="match status" value="1"/>
</dbReference>
<dbReference type="AlphaFoldDB" id="A0A8J1USM3"/>
<keyword evidence="9 11" id="KW-1015">Disulfide bond</keyword>
<dbReference type="PIRSF" id="PIRSF036365">
    <property type="entry name" value="Astacin_nematoda"/>
    <property type="match status" value="1"/>
</dbReference>
<feature type="disulfide bond" evidence="11">
    <location>
        <begin position="334"/>
        <end position="351"/>
    </location>
</feature>
<keyword evidence="7 12" id="KW-0862">Zinc</keyword>
<evidence type="ECO:0000256" key="1">
    <source>
        <dbReference type="ARBA" id="ARBA00022536"/>
    </source>
</evidence>
<dbReference type="CDD" id="cd00041">
    <property type="entry name" value="CUB"/>
    <property type="match status" value="1"/>
</dbReference>
<feature type="disulfide bond" evidence="11">
    <location>
        <begin position="312"/>
        <end position="321"/>
    </location>
</feature>
<dbReference type="SUPFAM" id="SSF55486">
    <property type="entry name" value="Metalloproteases ('zincins'), catalytic domain"/>
    <property type="match status" value="1"/>
</dbReference>
<dbReference type="CDD" id="cd00054">
    <property type="entry name" value="EGF_CA"/>
    <property type="match status" value="2"/>
</dbReference>
<dbReference type="GO" id="GO:0006508">
    <property type="term" value="P:proteolysis"/>
    <property type="evidence" value="ECO:0007669"/>
    <property type="project" value="UniProtKB-KW"/>
</dbReference>
<dbReference type="FunFam" id="2.10.25.10:FF:000123">
    <property type="entry name" value="Crumbs homolog 1 (Drosophila)"/>
    <property type="match status" value="1"/>
</dbReference>
<evidence type="ECO:0000256" key="4">
    <source>
        <dbReference type="ARBA" id="ARBA00022729"/>
    </source>
</evidence>
<organism evidence="14 15">
    <name type="scientific">Owenia fusiformis</name>
    <name type="common">Polychaete worm</name>
    <dbReference type="NCBI Taxonomy" id="6347"/>
    <lineage>
        <taxon>Eukaryota</taxon>
        <taxon>Metazoa</taxon>
        <taxon>Spiralia</taxon>
        <taxon>Lophotrochozoa</taxon>
        <taxon>Annelida</taxon>
        <taxon>Polychaeta</taxon>
        <taxon>Sedentaria</taxon>
        <taxon>Canalipalpata</taxon>
        <taxon>Sabellida</taxon>
        <taxon>Oweniida</taxon>
        <taxon>Oweniidae</taxon>
        <taxon>Owenia</taxon>
    </lineage>
</organism>
<dbReference type="Pfam" id="PF00008">
    <property type="entry name" value="EGF"/>
    <property type="match status" value="2"/>
</dbReference>
<dbReference type="SMART" id="SM00042">
    <property type="entry name" value="CUB"/>
    <property type="match status" value="1"/>
</dbReference>
<dbReference type="InterPro" id="IPR001506">
    <property type="entry name" value="Peptidase_M12A"/>
</dbReference>
<feature type="binding site" evidence="12">
    <location>
        <position position="10"/>
    </location>
    <ligand>
        <name>Zn(2+)</name>
        <dbReference type="ChEBI" id="CHEBI:29105"/>
        <note>catalytic</note>
    </ligand>
</feature>
<evidence type="ECO:0000256" key="11">
    <source>
        <dbReference type="PROSITE-ProRule" id="PRU00076"/>
    </source>
</evidence>
<dbReference type="PROSITE" id="PS01180">
    <property type="entry name" value="CUB"/>
    <property type="match status" value="1"/>
</dbReference>
<dbReference type="PROSITE" id="PS50092">
    <property type="entry name" value="TSP1"/>
    <property type="match status" value="1"/>
</dbReference>
<keyword evidence="15" id="KW-1185">Reference proteome</keyword>
<evidence type="ECO:0000256" key="3">
    <source>
        <dbReference type="ARBA" id="ARBA00022723"/>
    </source>
</evidence>
<dbReference type="PRINTS" id="PR00480">
    <property type="entry name" value="ASTACIN"/>
</dbReference>
<evidence type="ECO:0000256" key="13">
    <source>
        <dbReference type="RuleBase" id="RU361183"/>
    </source>
</evidence>
<dbReference type="PROSITE" id="PS01186">
    <property type="entry name" value="EGF_2"/>
    <property type="match status" value="2"/>
</dbReference>
<evidence type="ECO:0000256" key="8">
    <source>
        <dbReference type="ARBA" id="ARBA00023049"/>
    </source>
</evidence>
<dbReference type="PROSITE" id="PS00010">
    <property type="entry name" value="ASX_HYDROXYL"/>
    <property type="match status" value="1"/>
</dbReference>
<dbReference type="InterPro" id="IPR000152">
    <property type="entry name" value="EGF-type_Asp/Asn_hydroxyl_site"/>
</dbReference>
<dbReference type="Pfam" id="PF01400">
    <property type="entry name" value="Astacin"/>
    <property type="match status" value="1"/>
</dbReference>
<evidence type="ECO:0000256" key="10">
    <source>
        <dbReference type="ARBA" id="ARBA00023180"/>
    </source>
</evidence>
<evidence type="ECO:0000256" key="7">
    <source>
        <dbReference type="ARBA" id="ARBA00022833"/>
    </source>
</evidence>
<accession>A0A8J1USM3</accession>
<evidence type="ECO:0000313" key="14">
    <source>
        <dbReference type="EMBL" id="CAH1772854.1"/>
    </source>
</evidence>
<dbReference type="PANTHER" id="PTHR10127:SF780">
    <property type="entry name" value="METALLOENDOPEPTIDASE"/>
    <property type="match status" value="1"/>
</dbReference>
<dbReference type="InterPro" id="IPR036383">
    <property type="entry name" value="TSP1_rpt_sf"/>
</dbReference>
<keyword evidence="8 12" id="KW-0482">Metalloprotease</keyword>
<feature type="disulfide bond" evidence="11">
    <location>
        <begin position="330"/>
        <end position="340"/>
    </location>
</feature>
<keyword evidence="6 12" id="KW-0378">Hydrolase</keyword>
<evidence type="ECO:0000313" key="15">
    <source>
        <dbReference type="Proteomes" id="UP000749559"/>
    </source>
</evidence>
<dbReference type="InterPro" id="IPR024079">
    <property type="entry name" value="MetalloPept_cat_dom_sf"/>
</dbReference>
<feature type="disulfide bond" evidence="11">
    <location>
        <begin position="353"/>
        <end position="362"/>
    </location>
</feature>
<feature type="active site" evidence="12">
    <location>
        <position position="7"/>
    </location>
</feature>
<dbReference type="InterPro" id="IPR000859">
    <property type="entry name" value="CUB_dom"/>
</dbReference>
<comment type="caution">
    <text evidence="11">Lacks conserved residue(s) required for the propagation of feature annotation.</text>
</comment>
<dbReference type="SUPFAM" id="SSF49854">
    <property type="entry name" value="Spermadhesin, CUB domain"/>
    <property type="match status" value="1"/>
</dbReference>
<reference evidence="14" key="1">
    <citation type="submission" date="2022-03" db="EMBL/GenBank/DDBJ databases">
        <authorList>
            <person name="Martin C."/>
        </authorList>
    </citation>
    <scope>NUCLEOTIDE SEQUENCE</scope>
</reference>
<feature type="binding site" evidence="12">
    <location>
        <position position="6"/>
    </location>
    <ligand>
        <name>Zn(2+)</name>
        <dbReference type="ChEBI" id="CHEBI:29105"/>
        <note>catalytic</note>
    </ligand>
</feature>
<dbReference type="InterPro" id="IPR017050">
    <property type="entry name" value="Metallopeptidase_nem"/>
</dbReference>
<dbReference type="EMBL" id="CAIIXF020000001">
    <property type="protein sequence ID" value="CAH1772854.1"/>
    <property type="molecule type" value="Genomic_DNA"/>
</dbReference>
<keyword evidence="10" id="KW-0325">Glycoprotein</keyword>
<evidence type="ECO:0000256" key="12">
    <source>
        <dbReference type="PROSITE-ProRule" id="PRU01211"/>
    </source>
</evidence>